<evidence type="ECO:0000313" key="2">
    <source>
        <dbReference type="RefSeq" id="XP_025743495.1"/>
    </source>
</evidence>
<name>A0A3Q7Q9W5_CALUR</name>
<gene>
    <name evidence="2" type="primary">LOC112836043</name>
</gene>
<reference evidence="2" key="2">
    <citation type="submission" date="2025-08" db="UniProtKB">
        <authorList>
            <consortium name="RefSeq"/>
        </authorList>
    </citation>
    <scope>IDENTIFICATION</scope>
    <source>
        <tissue evidence="2">Blood</tissue>
    </source>
</reference>
<protein>
    <submittedName>
        <fullName evidence="2">Uncharacterized protein LOC112836043</fullName>
    </submittedName>
</protein>
<sequence length="192" mass="22405">MATDCGRSRQIVGNLEVRSRAEEEGERRHGEFHQVLLKHNLHPLFIYQFHETSQELNAVSLQIYNRLILNPNRLKPNQIQILKFDFSPIQLTSDTKNKDDVYRLAVEFIFVNFYSKEKKSVMAKTIIPHVGQFLYDSLMSYFKLLTPQKATMCTHCTCSWTPPRTFHNVFQSVSRRTLFLFQEPNSSAVSCT</sequence>
<organism evidence="1 2">
    <name type="scientific">Callorhinus ursinus</name>
    <name type="common">Northern fur seal</name>
    <dbReference type="NCBI Taxonomy" id="34884"/>
    <lineage>
        <taxon>Eukaryota</taxon>
        <taxon>Metazoa</taxon>
        <taxon>Chordata</taxon>
        <taxon>Craniata</taxon>
        <taxon>Vertebrata</taxon>
        <taxon>Euteleostomi</taxon>
        <taxon>Mammalia</taxon>
        <taxon>Eutheria</taxon>
        <taxon>Laurasiatheria</taxon>
        <taxon>Carnivora</taxon>
        <taxon>Caniformia</taxon>
        <taxon>Pinnipedia</taxon>
        <taxon>Otariidae</taxon>
        <taxon>Callorhinus</taxon>
    </lineage>
</organism>
<dbReference type="Proteomes" id="UP000286641">
    <property type="component" value="Unplaced"/>
</dbReference>
<evidence type="ECO:0000313" key="1">
    <source>
        <dbReference type="Proteomes" id="UP000286641"/>
    </source>
</evidence>
<proteinExistence type="predicted"/>
<keyword evidence="1" id="KW-1185">Reference proteome</keyword>
<dbReference type="InParanoid" id="A0A3Q7Q9W5"/>
<dbReference type="RefSeq" id="XP_025743495.1">
    <property type="nucleotide sequence ID" value="XM_025887710.1"/>
</dbReference>
<reference key="1">
    <citation type="submission" date="2019-01" db="UniProtKB">
        <authorList>
            <consortium name="RefSeq"/>
        </authorList>
    </citation>
    <scope>IDENTIFICATION</scope>
</reference>
<accession>A0A3Q7Q9W5</accession>
<dbReference type="AlphaFoldDB" id="A0A3Q7Q9W5"/>